<dbReference type="AlphaFoldDB" id="A0A8T0GQ40"/>
<accession>A0A8T0GQ40</accession>
<name>A0A8T0GQ40_CERPU</name>
<proteinExistence type="predicted"/>
<dbReference type="EMBL" id="CM026430">
    <property type="protein sequence ID" value="KAG0561721.1"/>
    <property type="molecule type" value="Genomic_DNA"/>
</dbReference>
<dbReference type="Proteomes" id="UP000822688">
    <property type="component" value="Chromosome 9"/>
</dbReference>
<sequence>MDRAVMLIVLIPRGGPHFTSRLKGTLLVLNCPTEGCMSPSMTPEPAFEACIAFVGRRQKSVEKVLECRVAWIISANEVRFSVLFPELLIARYGGKWVLHAWNISHADLGATTCLIHHSFPHELGVN</sequence>
<protein>
    <submittedName>
        <fullName evidence="1">Uncharacterized protein</fullName>
    </submittedName>
</protein>
<gene>
    <name evidence="1" type="ORF">KC19_9G086400</name>
</gene>
<organism evidence="1 2">
    <name type="scientific">Ceratodon purpureus</name>
    <name type="common">Fire moss</name>
    <name type="synonym">Dicranum purpureum</name>
    <dbReference type="NCBI Taxonomy" id="3225"/>
    <lineage>
        <taxon>Eukaryota</taxon>
        <taxon>Viridiplantae</taxon>
        <taxon>Streptophyta</taxon>
        <taxon>Embryophyta</taxon>
        <taxon>Bryophyta</taxon>
        <taxon>Bryophytina</taxon>
        <taxon>Bryopsida</taxon>
        <taxon>Dicranidae</taxon>
        <taxon>Pseudoditrichales</taxon>
        <taxon>Ditrichaceae</taxon>
        <taxon>Ceratodon</taxon>
    </lineage>
</organism>
<keyword evidence="2" id="KW-1185">Reference proteome</keyword>
<evidence type="ECO:0000313" key="2">
    <source>
        <dbReference type="Proteomes" id="UP000822688"/>
    </source>
</evidence>
<evidence type="ECO:0000313" key="1">
    <source>
        <dbReference type="EMBL" id="KAG0561721.1"/>
    </source>
</evidence>
<reference evidence="1" key="1">
    <citation type="submission" date="2020-06" db="EMBL/GenBank/DDBJ databases">
        <title>WGS assembly of Ceratodon purpureus strain R40.</title>
        <authorList>
            <person name="Carey S.B."/>
            <person name="Jenkins J."/>
            <person name="Shu S."/>
            <person name="Lovell J.T."/>
            <person name="Sreedasyam A."/>
            <person name="Maumus F."/>
            <person name="Tiley G.P."/>
            <person name="Fernandez-Pozo N."/>
            <person name="Barry K."/>
            <person name="Chen C."/>
            <person name="Wang M."/>
            <person name="Lipzen A."/>
            <person name="Daum C."/>
            <person name="Saski C.A."/>
            <person name="Payton A.C."/>
            <person name="Mcbreen J.C."/>
            <person name="Conrad R.E."/>
            <person name="Kollar L.M."/>
            <person name="Olsson S."/>
            <person name="Huttunen S."/>
            <person name="Landis J.B."/>
            <person name="Wickett N.J."/>
            <person name="Johnson M.G."/>
            <person name="Rensing S.A."/>
            <person name="Grimwood J."/>
            <person name="Schmutz J."/>
            <person name="Mcdaniel S.F."/>
        </authorList>
    </citation>
    <scope>NUCLEOTIDE SEQUENCE</scope>
    <source>
        <strain evidence="1">R40</strain>
    </source>
</reference>
<comment type="caution">
    <text evidence="1">The sequence shown here is derived from an EMBL/GenBank/DDBJ whole genome shotgun (WGS) entry which is preliminary data.</text>
</comment>